<evidence type="ECO:0000313" key="1">
    <source>
        <dbReference type="EMBL" id="TDL22908.1"/>
    </source>
</evidence>
<keyword evidence="2" id="KW-1185">Reference proteome</keyword>
<dbReference type="VEuPathDB" id="FungiDB:BD410DRAFT_787716"/>
<protein>
    <submittedName>
        <fullName evidence="1">Uncharacterized protein</fullName>
    </submittedName>
</protein>
<evidence type="ECO:0000313" key="2">
    <source>
        <dbReference type="Proteomes" id="UP000294933"/>
    </source>
</evidence>
<dbReference type="EMBL" id="ML170172">
    <property type="protein sequence ID" value="TDL22908.1"/>
    <property type="molecule type" value="Genomic_DNA"/>
</dbReference>
<accession>A0A4Y7Q6Q9</accession>
<proteinExistence type="predicted"/>
<dbReference type="AlphaFoldDB" id="A0A4Y7Q6Q9"/>
<sequence length="247" mass="28702">MSHWQPLVCATLIAKYLIDRGVIRREMALSYEACSWLDNLHNSPPGSHFKTILLRDKDELRHKLIPKIVQNIYKDWSPIIQEYLASRGYKIGHAFPTRSRISRRSKKGSSTTTFMIIVKGMSTSKDSRPDQGIVHFSGGSLRRQTRGLVLTTRFRGRARTVKTTITKARITMARRMKVRMAAMKTRRRIMVKQWRMTGRRKNNSVKHDIFNEFGAKNLLCYGRCLVGSWCLLSHILLLYSEPFISWM</sequence>
<name>A0A4Y7Q6Q9_9AGAM</name>
<reference evidence="1 2" key="1">
    <citation type="submission" date="2018-06" db="EMBL/GenBank/DDBJ databases">
        <title>A transcriptomic atlas of mushroom development highlights an independent origin of complex multicellularity.</title>
        <authorList>
            <consortium name="DOE Joint Genome Institute"/>
            <person name="Krizsan K."/>
            <person name="Almasi E."/>
            <person name="Merenyi Z."/>
            <person name="Sahu N."/>
            <person name="Viragh M."/>
            <person name="Koszo T."/>
            <person name="Mondo S."/>
            <person name="Kiss B."/>
            <person name="Balint B."/>
            <person name="Kues U."/>
            <person name="Barry K."/>
            <person name="Hegedus J.C."/>
            <person name="Henrissat B."/>
            <person name="Johnson J."/>
            <person name="Lipzen A."/>
            <person name="Ohm R."/>
            <person name="Nagy I."/>
            <person name="Pangilinan J."/>
            <person name="Yan J."/>
            <person name="Xiong Y."/>
            <person name="Grigoriev I.V."/>
            <person name="Hibbett D.S."/>
            <person name="Nagy L.G."/>
        </authorList>
    </citation>
    <scope>NUCLEOTIDE SEQUENCE [LARGE SCALE GENOMIC DNA]</scope>
    <source>
        <strain evidence="1 2">SZMC22713</strain>
    </source>
</reference>
<organism evidence="1 2">
    <name type="scientific">Rickenella mellea</name>
    <dbReference type="NCBI Taxonomy" id="50990"/>
    <lineage>
        <taxon>Eukaryota</taxon>
        <taxon>Fungi</taxon>
        <taxon>Dikarya</taxon>
        <taxon>Basidiomycota</taxon>
        <taxon>Agaricomycotina</taxon>
        <taxon>Agaricomycetes</taxon>
        <taxon>Hymenochaetales</taxon>
        <taxon>Rickenellaceae</taxon>
        <taxon>Rickenella</taxon>
    </lineage>
</organism>
<dbReference type="Proteomes" id="UP000294933">
    <property type="component" value="Unassembled WGS sequence"/>
</dbReference>
<gene>
    <name evidence="1" type="ORF">BD410DRAFT_787716</name>
</gene>